<dbReference type="EMBL" id="CM023481">
    <property type="protein sequence ID" value="KAH6945389.1"/>
    <property type="molecule type" value="Genomic_DNA"/>
</dbReference>
<protein>
    <submittedName>
        <fullName evidence="1">Uncharacterized protein</fullName>
    </submittedName>
</protein>
<reference evidence="1" key="1">
    <citation type="submission" date="2020-05" db="EMBL/GenBank/DDBJ databases">
        <title>Large-scale comparative analyses of tick genomes elucidate their genetic diversity and vector capacities.</title>
        <authorList>
            <person name="Jia N."/>
            <person name="Wang J."/>
            <person name="Shi W."/>
            <person name="Du L."/>
            <person name="Sun Y."/>
            <person name="Zhan W."/>
            <person name="Jiang J."/>
            <person name="Wang Q."/>
            <person name="Zhang B."/>
            <person name="Ji P."/>
            <person name="Sakyi L.B."/>
            <person name="Cui X."/>
            <person name="Yuan T."/>
            <person name="Jiang B."/>
            <person name="Yang W."/>
            <person name="Lam T.T.-Y."/>
            <person name="Chang Q."/>
            <person name="Ding S."/>
            <person name="Wang X."/>
            <person name="Zhu J."/>
            <person name="Ruan X."/>
            <person name="Zhao L."/>
            <person name="Wei J."/>
            <person name="Que T."/>
            <person name="Du C."/>
            <person name="Cheng J."/>
            <person name="Dai P."/>
            <person name="Han X."/>
            <person name="Huang E."/>
            <person name="Gao Y."/>
            <person name="Liu J."/>
            <person name="Shao H."/>
            <person name="Ye R."/>
            <person name="Li L."/>
            <person name="Wei W."/>
            <person name="Wang X."/>
            <person name="Wang C."/>
            <person name="Yang T."/>
            <person name="Huo Q."/>
            <person name="Li W."/>
            <person name="Guo W."/>
            <person name="Chen H."/>
            <person name="Zhou L."/>
            <person name="Ni X."/>
            <person name="Tian J."/>
            <person name="Zhou Y."/>
            <person name="Sheng Y."/>
            <person name="Liu T."/>
            <person name="Pan Y."/>
            <person name="Xia L."/>
            <person name="Li J."/>
            <person name="Zhao F."/>
            <person name="Cao W."/>
        </authorList>
    </citation>
    <scope>NUCLEOTIDE SEQUENCE</scope>
    <source>
        <strain evidence="1">Hyas-2018</strain>
    </source>
</reference>
<sequence>MHEAAAQTPADRKLVPSTGCRRYDHRTMASMPGNTTTNVAARTRNGIASSSAEDGFFFTWRRDHRFGQRSGDRGIAGFGSCIHNQNGGHTPEDVARRRRAWPCTAGSASLGPARASLLWSPEPQPGPQTAAQRRRLPAGQK</sequence>
<name>A0ACB7TGY9_HYAAI</name>
<gene>
    <name evidence="1" type="ORF">HPB50_008175</name>
</gene>
<evidence type="ECO:0000313" key="2">
    <source>
        <dbReference type="Proteomes" id="UP000821845"/>
    </source>
</evidence>
<proteinExistence type="predicted"/>
<dbReference type="Proteomes" id="UP000821845">
    <property type="component" value="Chromosome 1"/>
</dbReference>
<keyword evidence="2" id="KW-1185">Reference proteome</keyword>
<comment type="caution">
    <text evidence="1">The sequence shown here is derived from an EMBL/GenBank/DDBJ whole genome shotgun (WGS) entry which is preliminary data.</text>
</comment>
<accession>A0ACB7TGY9</accession>
<evidence type="ECO:0000313" key="1">
    <source>
        <dbReference type="EMBL" id="KAH6945389.1"/>
    </source>
</evidence>
<organism evidence="1 2">
    <name type="scientific">Hyalomma asiaticum</name>
    <name type="common">Tick</name>
    <dbReference type="NCBI Taxonomy" id="266040"/>
    <lineage>
        <taxon>Eukaryota</taxon>
        <taxon>Metazoa</taxon>
        <taxon>Ecdysozoa</taxon>
        <taxon>Arthropoda</taxon>
        <taxon>Chelicerata</taxon>
        <taxon>Arachnida</taxon>
        <taxon>Acari</taxon>
        <taxon>Parasitiformes</taxon>
        <taxon>Ixodida</taxon>
        <taxon>Ixodoidea</taxon>
        <taxon>Ixodidae</taxon>
        <taxon>Hyalomminae</taxon>
        <taxon>Hyalomma</taxon>
    </lineage>
</organism>